<gene>
    <name evidence="2" type="ORF">JMJ56_27705</name>
</gene>
<dbReference type="PROSITE" id="PS51725">
    <property type="entry name" value="ABM"/>
    <property type="match status" value="1"/>
</dbReference>
<evidence type="ECO:0000313" key="3">
    <source>
        <dbReference type="Proteomes" id="UP000660885"/>
    </source>
</evidence>
<dbReference type="Proteomes" id="UP000660885">
    <property type="component" value="Unassembled WGS sequence"/>
</dbReference>
<keyword evidence="2" id="KW-0503">Monooxygenase</keyword>
<protein>
    <submittedName>
        <fullName evidence="2">Antibiotic biosynthesis monooxygenase</fullName>
    </submittedName>
</protein>
<organism evidence="2 3">
    <name type="scientific">Belnapia arida</name>
    <dbReference type="NCBI Taxonomy" id="2804533"/>
    <lineage>
        <taxon>Bacteria</taxon>
        <taxon>Pseudomonadati</taxon>
        <taxon>Pseudomonadota</taxon>
        <taxon>Alphaproteobacteria</taxon>
        <taxon>Acetobacterales</taxon>
        <taxon>Roseomonadaceae</taxon>
        <taxon>Belnapia</taxon>
    </lineage>
</organism>
<keyword evidence="3" id="KW-1185">Reference proteome</keyword>
<dbReference type="Pfam" id="PF03992">
    <property type="entry name" value="ABM"/>
    <property type="match status" value="1"/>
</dbReference>
<evidence type="ECO:0000313" key="2">
    <source>
        <dbReference type="EMBL" id="MBL6081773.1"/>
    </source>
</evidence>
<keyword evidence="2" id="KW-0560">Oxidoreductase</keyword>
<dbReference type="InterPro" id="IPR011008">
    <property type="entry name" value="Dimeric_a/b-barrel"/>
</dbReference>
<feature type="domain" description="ABM" evidence="1">
    <location>
        <begin position="2"/>
        <end position="92"/>
    </location>
</feature>
<dbReference type="EMBL" id="JAETWB010000036">
    <property type="protein sequence ID" value="MBL6081773.1"/>
    <property type="molecule type" value="Genomic_DNA"/>
</dbReference>
<dbReference type="SUPFAM" id="SSF54909">
    <property type="entry name" value="Dimeric alpha+beta barrel"/>
    <property type="match status" value="1"/>
</dbReference>
<sequence length="98" mass="10548">MITELACLRLRPGSGSAFAVAFAHVAPLLTSADGYIRHRLVPALENADLYLLAVDWRDVAAHTQGFEPTEAHARFMAPLAPLLSGDPIVFHVETGSQP</sequence>
<name>A0ABS1UAQ7_9PROT</name>
<dbReference type="RefSeq" id="WP_202834988.1">
    <property type="nucleotide sequence ID" value="NZ_JAETWB010000036.1"/>
</dbReference>
<proteinExistence type="predicted"/>
<evidence type="ECO:0000259" key="1">
    <source>
        <dbReference type="PROSITE" id="PS51725"/>
    </source>
</evidence>
<dbReference type="GO" id="GO:0004497">
    <property type="term" value="F:monooxygenase activity"/>
    <property type="evidence" value="ECO:0007669"/>
    <property type="project" value="UniProtKB-KW"/>
</dbReference>
<accession>A0ABS1UAQ7</accession>
<reference evidence="2 3" key="1">
    <citation type="submission" date="2021-01" db="EMBL/GenBank/DDBJ databases">
        <title>Belnapia mucosa sp. nov. and Belnapia arida sp. nov., isolated from the Tabernas Desert (Almeria, Spain).</title>
        <authorList>
            <person name="Molina-Menor E."/>
            <person name="Vidal-Verdu A."/>
            <person name="Calonge A."/>
            <person name="Satari L."/>
            <person name="Pereto J."/>
            <person name="Porcar M."/>
        </authorList>
    </citation>
    <scope>NUCLEOTIDE SEQUENCE [LARGE SCALE GENOMIC DNA]</scope>
    <source>
        <strain evidence="2 3">T18</strain>
    </source>
</reference>
<dbReference type="InterPro" id="IPR007138">
    <property type="entry name" value="ABM_dom"/>
</dbReference>
<dbReference type="Gene3D" id="3.30.70.100">
    <property type="match status" value="1"/>
</dbReference>
<comment type="caution">
    <text evidence="2">The sequence shown here is derived from an EMBL/GenBank/DDBJ whole genome shotgun (WGS) entry which is preliminary data.</text>
</comment>